<sequence length="68" mass="7045">MSGSDLSQVEWYKSSYSGGNGGSCVEVAGLAEGRIAVRDSKNLAGPILAVASVQWRTFIGGVKEGRLA</sequence>
<evidence type="ECO:0000259" key="1">
    <source>
        <dbReference type="Pfam" id="PF04149"/>
    </source>
</evidence>
<gene>
    <name evidence="2" type="ORF">ACFO8L_12245</name>
</gene>
<dbReference type="Proteomes" id="UP001595891">
    <property type="component" value="Unassembled WGS sequence"/>
</dbReference>
<dbReference type="EMBL" id="JBHSFN010000006">
    <property type="protein sequence ID" value="MFC4586852.1"/>
    <property type="molecule type" value="Genomic_DNA"/>
</dbReference>
<keyword evidence="3" id="KW-1185">Reference proteome</keyword>
<protein>
    <submittedName>
        <fullName evidence="2">DUF397 domain-containing protein</fullName>
    </submittedName>
</protein>
<dbReference type="RefSeq" id="WP_262843469.1">
    <property type="nucleotide sequence ID" value="NZ_JANZYP010000018.1"/>
</dbReference>
<feature type="domain" description="DUF397" evidence="1">
    <location>
        <begin position="10"/>
        <end position="63"/>
    </location>
</feature>
<name>A0ABV9EE37_9ACTN</name>
<accession>A0ABV9EE37</accession>
<dbReference type="Pfam" id="PF04149">
    <property type="entry name" value="DUF397"/>
    <property type="match status" value="1"/>
</dbReference>
<reference evidence="3" key="1">
    <citation type="journal article" date="2019" name="Int. J. Syst. Evol. Microbiol.">
        <title>The Global Catalogue of Microorganisms (GCM) 10K type strain sequencing project: providing services to taxonomists for standard genome sequencing and annotation.</title>
        <authorList>
            <consortium name="The Broad Institute Genomics Platform"/>
            <consortium name="The Broad Institute Genome Sequencing Center for Infectious Disease"/>
            <person name="Wu L."/>
            <person name="Ma J."/>
        </authorList>
    </citation>
    <scope>NUCLEOTIDE SEQUENCE [LARGE SCALE GENOMIC DNA]</scope>
    <source>
        <strain evidence="3">CCUG 49560</strain>
    </source>
</reference>
<evidence type="ECO:0000313" key="2">
    <source>
        <dbReference type="EMBL" id="MFC4586852.1"/>
    </source>
</evidence>
<proteinExistence type="predicted"/>
<evidence type="ECO:0000313" key="3">
    <source>
        <dbReference type="Proteomes" id="UP001595891"/>
    </source>
</evidence>
<dbReference type="InterPro" id="IPR007278">
    <property type="entry name" value="DUF397"/>
</dbReference>
<organism evidence="2 3">
    <name type="scientific">Sphaerisporangium corydalis</name>
    <dbReference type="NCBI Taxonomy" id="1441875"/>
    <lineage>
        <taxon>Bacteria</taxon>
        <taxon>Bacillati</taxon>
        <taxon>Actinomycetota</taxon>
        <taxon>Actinomycetes</taxon>
        <taxon>Streptosporangiales</taxon>
        <taxon>Streptosporangiaceae</taxon>
        <taxon>Sphaerisporangium</taxon>
    </lineage>
</organism>
<comment type="caution">
    <text evidence="2">The sequence shown here is derived from an EMBL/GenBank/DDBJ whole genome shotgun (WGS) entry which is preliminary data.</text>
</comment>